<evidence type="ECO:0000256" key="3">
    <source>
        <dbReference type="ARBA" id="ARBA00010718"/>
    </source>
</evidence>
<accession>A0A2W2AGI1</accession>
<evidence type="ECO:0000256" key="5">
    <source>
        <dbReference type="ARBA" id="ARBA00014628"/>
    </source>
</evidence>
<comment type="function">
    <text evidence="2 10">Reversible hydration of carbon dioxide.</text>
</comment>
<dbReference type="PANTHER" id="PTHR18952:SF265">
    <property type="entry name" value="CARBONIC ANHYDRASE"/>
    <property type="match status" value="1"/>
</dbReference>
<feature type="domain" description="Alpha-carbonic anhydrase" evidence="11">
    <location>
        <begin position="41"/>
        <end position="285"/>
    </location>
</feature>
<comment type="catalytic activity">
    <reaction evidence="9 10">
        <text>hydrogencarbonate + H(+) = CO2 + H2O</text>
        <dbReference type="Rhea" id="RHEA:10748"/>
        <dbReference type="ChEBI" id="CHEBI:15377"/>
        <dbReference type="ChEBI" id="CHEBI:15378"/>
        <dbReference type="ChEBI" id="CHEBI:16526"/>
        <dbReference type="ChEBI" id="CHEBI:17544"/>
        <dbReference type="EC" id="4.2.1.1"/>
    </reaction>
</comment>
<proteinExistence type="inferred from homology"/>
<dbReference type="Proteomes" id="UP000248745">
    <property type="component" value="Unassembled WGS sequence"/>
</dbReference>
<evidence type="ECO:0000313" key="13">
    <source>
        <dbReference type="Proteomes" id="UP000248745"/>
    </source>
</evidence>
<comment type="similarity">
    <text evidence="3 10">Belongs to the alpha-carbonic anhydrase family.</text>
</comment>
<dbReference type="InterPro" id="IPR041891">
    <property type="entry name" value="Alpha_CA_prokaryot-like"/>
</dbReference>
<dbReference type="GO" id="GO:0004089">
    <property type="term" value="F:carbonate dehydratase activity"/>
    <property type="evidence" value="ECO:0007669"/>
    <property type="project" value="UniProtKB-UniRule"/>
</dbReference>
<organism evidence="12 13">
    <name type="scientific">Taibaiella soli</name>
    <dbReference type="NCBI Taxonomy" id="1649169"/>
    <lineage>
        <taxon>Bacteria</taxon>
        <taxon>Pseudomonadati</taxon>
        <taxon>Bacteroidota</taxon>
        <taxon>Chitinophagia</taxon>
        <taxon>Chitinophagales</taxon>
        <taxon>Chitinophagaceae</taxon>
        <taxon>Taibaiella</taxon>
    </lineage>
</organism>
<dbReference type="InterPro" id="IPR001148">
    <property type="entry name" value="CA_dom"/>
</dbReference>
<dbReference type="SUPFAM" id="SSF51069">
    <property type="entry name" value="Carbonic anhydrase"/>
    <property type="match status" value="1"/>
</dbReference>
<dbReference type="EMBL" id="QKTW01000003">
    <property type="protein sequence ID" value="PZF74595.1"/>
    <property type="molecule type" value="Genomic_DNA"/>
</dbReference>
<protein>
    <recommendedName>
        <fullName evidence="5 10">Carbonic anhydrase</fullName>
        <ecNumber evidence="4 10">4.2.1.1</ecNumber>
    </recommendedName>
</protein>
<dbReference type="InterPro" id="IPR018338">
    <property type="entry name" value="Carbonic_anhydrase_a-class_CS"/>
</dbReference>
<comment type="cofactor">
    <cofactor evidence="1 10">
        <name>Zn(2+)</name>
        <dbReference type="ChEBI" id="CHEBI:29105"/>
    </cofactor>
</comment>
<dbReference type="CDD" id="cd03124">
    <property type="entry name" value="alpha_CA_prokaryotic_like"/>
    <property type="match status" value="1"/>
</dbReference>
<evidence type="ECO:0000256" key="6">
    <source>
        <dbReference type="ARBA" id="ARBA00022723"/>
    </source>
</evidence>
<sequence>MIPIQHCKMSAAAIGVALILISGCNSSGQEHKETSVVATRGHHAIDTVAGNNEVKSVAPDAEIKTEQGYAFPRNTSSRAQSPIDIISDKTDKVGKEKISFTFHSEVEAAENLGHTIELEFKAGSRCTFNGKDYASKQFHFHTPSEHLMDGVTYPMEMHIVNVSRDSTSGKDAYVVVAVLFRMGAENKFLKEFLDKIPAQEGGKTELKSGQVNLDDLVKQFTSNGEKSYYTYNGSLTTPPFTEAVQWVIMKHIVEASEDQIMTVEKMEGNNARHVQAVNGRVVYSR</sequence>
<dbReference type="SMART" id="SM01057">
    <property type="entry name" value="Carb_anhydrase"/>
    <property type="match status" value="1"/>
</dbReference>
<dbReference type="PROSITE" id="PS00162">
    <property type="entry name" value="ALPHA_CA_1"/>
    <property type="match status" value="1"/>
</dbReference>
<evidence type="ECO:0000256" key="1">
    <source>
        <dbReference type="ARBA" id="ARBA00001947"/>
    </source>
</evidence>
<evidence type="ECO:0000256" key="7">
    <source>
        <dbReference type="ARBA" id="ARBA00022833"/>
    </source>
</evidence>
<keyword evidence="13" id="KW-1185">Reference proteome</keyword>
<evidence type="ECO:0000313" key="12">
    <source>
        <dbReference type="EMBL" id="PZF74595.1"/>
    </source>
</evidence>
<keyword evidence="7 10" id="KW-0862">Zinc</keyword>
<keyword evidence="6 10" id="KW-0479">Metal-binding</keyword>
<evidence type="ECO:0000256" key="2">
    <source>
        <dbReference type="ARBA" id="ARBA00002904"/>
    </source>
</evidence>
<evidence type="ECO:0000256" key="8">
    <source>
        <dbReference type="ARBA" id="ARBA00023239"/>
    </source>
</evidence>
<dbReference type="EC" id="4.2.1.1" evidence="4 10"/>
<name>A0A2W2AGI1_9BACT</name>
<keyword evidence="8 10" id="KW-0456">Lyase</keyword>
<dbReference type="Gene3D" id="3.10.200.10">
    <property type="entry name" value="Alpha carbonic anhydrase"/>
    <property type="match status" value="1"/>
</dbReference>
<dbReference type="PROSITE" id="PS51144">
    <property type="entry name" value="ALPHA_CA_2"/>
    <property type="match status" value="1"/>
</dbReference>
<evidence type="ECO:0000256" key="4">
    <source>
        <dbReference type="ARBA" id="ARBA00012925"/>
    </source>
</evidence>
<dbReference type="OrthoDB" id="5327615at2"/>
<evidence type="ECO:0000256" key="10">
    <source>
        <dbReference type="RuleBase" id="RU367011"/>
    </source>
</evidence>
<gene>
    <name evidence="12" type="ORF">DN068_03185</name>
</gene>
<dbReference type="GO" id="GO:0008270">
    <property type="term" value="F:zinc ion binding"/>
    <property type="evidence" value="ECO:0007669"/>
    <property type="project" value="UniProtKB-UniRule"/>
</dbReference>
<dbReference type="InterPro" id="IPR023561">
    <property type="entry name" value="Carbonic_anhydrase_a-class"/>
</dbReference>
<evidence type="ECO:0000259" key="11">
    <source>
        <dbReference type="PROSITE" id="PS51144"/>
    </source>
</evidence>
<evidence type="ECO:0000256" key="9">
    <source>
        <dbReference type="ARBA" id="ARBA00048348"/>
    </source>
</evidence>
<reference evidence="12 13" key="1">
    <citation type="submission" date="2018-06" db="EMBL/GenBank/DDBJ databases">
        <title>Mucibacter soli gen. nov., sp. nov., a new member of the family Chitinophagaceae producing mucin.</title>
        <authorList>
            <person name="Kim M.-K."/>
            <person name="Park S."/>
            <person name="Kim T.-S."/>
            <person name="Joung Y."/>
            <person name="Han J.-H."/>
            <person name="Kim S.B."/>
        </authorList>
    </citation>
    <scope>NUCLEOTIDE SEQUENCE [LARGE SCALE GENOMIC DNA]</scope>
    <source>
        <strain evidence="12 13">R1-15</strain>
    </source>
</reference>
<dbReference type="Pfam" id="PF00194">
    <property type="entry name" value="Carb_anhydrase"/>
    <property type="match status" value="1"/>
</dbReference>
<dbReference type="AlphaFoldDB" id="A0A2W2AGI1"/>
<dbReference type="InterPro" id="IPR036398">
    <property type="entry name" value="CA_dom_sf"/>
</dbReference>
<dbReference type="PANTHER" id="PTHR18952">
    <property type="entry name" value="CARBONIC ANHYDRASE"/>
    <property type="match status" value="1"/>
</dbReference>
<comment type="caution">
    <text evidence="12">The sequence shown here is derived from an EMBL/GenBank/DDBJ whole genome shotgun (WGS) entry which is preliminary data.</text>
</comment>